<comment type="cofactor">
    <cofactor evidence="1 10">
        <name>FAD</name>
        <dbReference type="ChEBI" id="CHEBI:57692"/>
    </cofactor>
</comment>
<dbReference type="InterPro" id="IPR050982">
    <property type="entry name" value="Auxin_biosynth/cation_transpt"/>
</dbReference>
<evidence type="ECO:0000256" key="2">
    <source>
        <dbReference type="ARBA" id="ARBA00004814"/>
    </source>
</evidence>
<dbReference type="GO" id="GO:0009851">
    <property type="term" value="P:auxin biosynthetic process"/>
    <property type="evidence" value="ECO:0007669"/>
    <property type="project" value="UniProtKB-KW"/>
</dbReference>
<name>A0A438F4U5_VITVI</name>
<dbReference type="GO" id="GO:0050661">
    <property type="term" value="F:NADP binding"/>
    <property type="evidence" value="ECO:0007669"/>
    <property type="project" value="InterPro"/>
</dbReference>
<dbReference type="EC" id="1.-.-.-" evidence="10"/>
<comment type="catalytic activity">
    <reaction evidence="9">
        <text>indole-3-pyruvate + NADPH + O2 + H(+) = (indol-3-yl)acetate + CO2 + NADP(+) + H2O</text>
        <dbReference type="Rhea" id="RHEA:34331"/>
        <dbReference type="ChEBI" id="CHEBI:15377"/>
        <dbReference type="ChEBI" id="CHEBI:15378"/>
        <dbReference type="ChEBI" id="CHEBI:15379"/>
        <dbReference type="ChEBI" id="CHEBI:16526"/>
        <dbReference type="ChEBI" id="CHEBI:17640"/>
        <dbReference type="ChEBI" id="CHEBI:30854"/>
        <dbReference type="ChEBI" id="CHEBI:57783"/>
        <dbReference type="ChEBI" id="CHEBI:58349"/>
        <dbReference type="EC" id="1.14.13.168"/>
    </reaction>
</comment>
<dbReference type="GO" id="GO:0004499">
    <property type="term" value="F:N,N-dimethylaniline monooxygenase activity"/>
    <property type="evidence" value="ECO:0007669"/>
    <property type="project" value="InterPro"/>
</dbReference>
<evidence type="ECO:0000256" key="10">
    <source>
        <dbReference type="RuleBase" id="RU361177"/>
    </source>
</evidence>
<evidence type="ECO:0000256" key="6">
    <source>
        <dbReference type="ARBA" id="ARBA00022857"/>
    </source>
</evidence>
<keyword evidence="6" id="KW-0521">NADP</keyword>
<dbReference type="Gene3D" id="3.50.50.60">
    <property type="entry name" value="FAD/NAD(P)-binding domain"/>
    <property type="match status" value="1"/>
</dbReference>
<dbReference type="EMBL" id="QGNW01001121">
    <property type="protein sequence ID" value="RVW55015.1"/>
    <property type="molecule type" value="Genomic_DNA"/>
</dbReference>
<dbReference type="GO" id="GO:0050660">
    <property type="term" value="F:flavin adenine dinucleotide binding"/>
    <property type="evidence" value="ECO:0007669"/>
    <property type="project" value="InterPro"/>
</dbReference>
<reference evidence="11 12" key="1">
    <citation type="journal article" date="2018" name="PLoS Genet.">
        <title>Population sequencing reveals clonal diversity and ancestral inbreeding in the grapevine cultivar Chardonnay.</title>
        <authorList>
            <person name="Roach M.J."/>
            <person name="Johnson D.L."/>
            <person name="Bohlmann J."/>
            <person name="van Vuuren H.J."/>
            <person name="Jones S.J."/>
            <person name="Pretorius I.S."/>
            <person name="Schmidt S.A."/>
            <person name="Borneman A.R."/>
        </authorList>
    </citation>
    <scope>NUCLEOTIDE SEQUENCE [LARGE SCALE GENOMIC DNA]</scope>
    <source>
        <strain evidence="12">cv. Chardonnay</strain>
        <tissue evidence="11">Leaf</tissue>
    </source>
</reference>
<dbReference type="AlphaFoldDB" id="A0A438F4U5"/>
<dbReference type="SUPFAM" id="SSF51905">
    <property type="entry name" value="FAD/NAD(P)-binding domain"/>
    <property type="match status" value="2"/>
</dbReference>
<keyword evidence="4 10" id="KW-0285">Flavoprotein</keyword>
<comment type="pathway">
    <text evidence="2">Plant hormone metabolism; auxin biosynthesis.</text>
</comment>
<gene>
    <name evidence="11" type="primary">YUC10_3</name>
    <name evidence="11" type="ORF">CK203_093115</name>
</gene>
<proteinExistence type="inferred from homology"/>
<accession>A0A438F4U5</accession>
<keyword evidence="8" id="KW-0073">Auxin biosynthesis</keyword>
<keyword evidence="7 10" id="KW-0560">Oxidoreductase</keyword>
<dbReference type="GO" id="GO:0103075">
    <property type="term" value="F:indole-3-pyruvate monooxygenase activity"/>
    <property type="evidence" value="ECO:0007669"/>
    <property type="project" value="UniProtKB-EC"/>
</dbReference>
<keyword evidence="5 10" id="KW-0274">FAD</keyword>
<evidence type="ECO:0000256" key="1">
    <source>
        <dbReference type="ARBA" id="ARBA00001974"/>
    </source>
</evidence>
<dbReference type="PANTHER" id="PTHR43539:SF42">
    <property type="entry name" value="OS01G0273800 PROTEIN"/>
    <property type="match status" value="1"/>
</dbReference>
<dbReference type="PRINTS" id="PR00469">
    <property type="entry name" value="PNDRDTASEII"/>
</dbReference>
<evidence type="ECO:0000256" key="7">
    <source>
        <dbReference type="ARBA" id="ARBA00023002"/>
    </source>
</evidence>
<evidence type="ECO:0000313" key="12">
    <source>
        <dbReference type="Proteomes" id="UP000288805"/>
    </source>
</evidence>
<sequence>MQETVVIVVGAGPSGLATAASLNLLSIPNIVLEREDCFAPLWQKKSYDRLHLHLPKQACELAHMPMPTSYPTYPSRLQFIQYLRDYVSHFGISPVYHRLVESASFDEVTEKWKVKVRVINGGSDEIEEYSCRFLVVASGETSDAFIPEVEGLSSFKGEVLHSTQYKCGKEYAEKTVLVVGSGNSGMEIALDLSNYGAKTSIVVRSPVHILSKEIMQLGLFLARYLPFNMVEYLTVMLSKIMYGDLTKYGISRHEEGPFTVKAKYGKYPIIDLGTYKKIKSGEIQVLPALTSIRGSEVIFKNGESHPFDVIVFATGFKRSTNKWLKDDDLLDDNGFARLMPPNNWKGKKGLYCAGLAGRGLTGARVDAEKIANDIKTLLLQAVAVVQLWLQREASG</sequence>
<evidence type="ECO:0000256" key="5">
    <source>
        <dbReference type="ARBA" id="ARBA00022827"/>
    </source>
</evidence>
<dbReference type="InterPro" id="IPR036188">
    <property type="entry name" value="FAD/NAD-bd_sf"/>
</dbReference>
<evidence type="ECO:0000256" key="4">
    <source>
        <dbReference type="ARBA" id="ARBA00022630"/>
    </source>
</evidence>
<dbReference type="PRINTS" id="PR00368">
    <property type="entry name" value="FADPNR"/>
</dbReference>
<keyword evidence="11" id="KW-0670">Pyruvate</keyword>
<dbReference type="Proteomes" id="UP000288805">
    <property type="component" value="Unassembled WGS sequence"/>
</dbReference>
<evidence type="ECO:0000256" key="3">
    <source>
        <dbReference type="ARBA" id="ARBA00009183"/>
    </source>
</evidence>
<keyword evidence="10 11" id="KW-0503">Monooxygenase</keyword>
<evidence type="ECO:0000256" key="8">
    <source>
        <dbReference type="ARBA" id="ARBA00023070"/>
    </source>
</evidence>
<dbReference type="Pfam" id="PF00743">
    <property type="entry name" value="FMO-like"/>
    <property type="match status" value="1"/>
</dbReference>
<protein>
    <recommendedName>
        <fullName evidence="10">Flavin-containing monooxygenase</fullName>
        <ecNumber evidence="10">1.-.-.-</ecNumber>
    </recommendedName>
</protein>
<dbReference type="PANTHER" id="PTHR43539">
    <property type="entry name" value="FLAVIN-BINDING MONOOXYGENASE-LIKE PROTEIN (AFU_ORTHOLOGUE AFUA_4G09220)"/>
    <property type="match status" value="1"/>
</dbReference>
<comment type="caution">
    <text evidence="11">The sequence shown here is derived from an EMBL/GenBank/DDBJ whole genome shotgun (WGS) entry which is preliminary data.</text>
</comment>
<comment type="similarity">
    <text evidence="3 10">Belongs to the FMO family.</text>
</comment>
<evidence type="ECO:0000256" key="9">
    <source>
        <dbReference type="ARBA" id="ARBA00047707"/>
    </source>
</evidence>
<evidence type="ECO:0000313" key="11">
    <source>
        <dbReference type="EMBL" id="RVW55015.1"/>
    </source>
</evidence>
<organism evidence="11 12">
    <name type="scientific">Vitis vinifera</name>
    <name type="common">Grape</name>
    <dbReference type="NCBI Taxonomy" id="29760"/>
    <lineage>
        <taxon>Eukaryota</taxon>
        <taxon>Viridiplantae</taxon>
        <taxon>Streptophyta</taxon>
        <taxon>Embryophyta</taxon>
        <taxon>Tracheophyta</taxon>
        <taxon>Spermatophyta</taxon>
        <taxon>Magnoliopsida</taxon>
        <taxon>eudicotyledons</taxon>
        <taxon>Gunneridae</taxon>
        <taxon>Pentapetalae</taxon>
        <taxon>rosids</taxon>
        <taxon>Vitales</taxon>
        <taxon>Vitaceae</taxon>
        <taxon>Viteae</taxon>
        <taxon>Vitis</taxon>
    </lineage>
</organism>
<dbReference type="InterPro" id="IPR020946">
    <property type="entry name" value="Flavin_mOase-like"/>
</dbReference>